<evidence type="ECO:0000313" key="2">
    <source>
        <dbReference type="EMBL" id="MBZ2166125.1"/>
    </source>
</evidence>
<evidence type="ECO:0000259" key="1">
    <source>
        <dbReference type="PROSITE" id="PS50209"/>
    </source>
</evidence>
<proteinExistence type="predicted"/>
<feature type="domain" description="CARD" evidence="1">
    <location>
        <begin position="364"/>
        <end position="430"/>
    </location>
</feature>
<name>A0A8T5V379_9EURY</name>
<dbReference type="InterPro" id="IPR007421">
    <property type="entry name" value="Schlafen_AlbA_2_dom"/>
</dbReference>
<accession>A0A8T5V379</accession>
<dbReference type="PANTHER" id="PTHR30595:SF6">
    <property type="entry name" value="SCHLAFEN ALBA-2 DOMAIN-CONTAINING PROTEIN"/>
    <property type="match status" value="1"/>
</dbReference>
<dbReference type="PANTHER" id="PTHR30595">
    <property type="entry name" value="GLPR-RELATED TRANSCRIPTIONAL REPRESSOR"/>
    <property type="match status" value="1"/>
</dbReference>
<dbReference type="AlphaFoldDB" id="A0A8T5V379"/>
<dbReference type="Pfam" id="PF13749">
    <property type="entry name" value="HATPase_c_4"/>
    <property type="match status" value="1"/>
</dbReference>
<keyword evidence="3" id="KW-1185">Reference proteome</keyword>
<protein>
    <submittedName>
        <fullName evidence="2">Putative DNA binding domain-containing protein</fullName>
    </submittedName>
</protein>
<dbReference type="InterPro" id="IPR036388">
    <property type="entry name" value="WH-like_DNA-bd_sf"/>
</dbReference>
<dbReference type="Gene3D" id="3.30.565.60">
    <property type="match status" value="1"/>
</dbReference>
<dbReference type="InterPro" id="IPR038475">
    <property type="entry name" value="RecG_C_sf"/>
</dbReference>
<dbReference type="Pfam" id="PF04326">
    <property type="entry name" value="SLFN_AlbA_2"/>
    <property type="match status" value="1"/>
</dbReference>
<evidence type="ECO:0000313" key="3">
    <source>
        <dbReference type="Proteomes" id="UP000825933"/>
    </source>
</evidence>
<comment type="caution">
    <text evidence="2">The sequence shown here is derived from an EMBL/GenBank/DDBJ whole genome shotgun (WGS) entry which is preliminary data.</text>
</comment>
<dbReference type="EMBL" id="JAIOUQ010000009">
    <property type="protein sequence ID" value="MBZ2166125.1"/>
    <property type="molecule type" value="Genomic_DNA"/>
</dbReference>
<sequence>MSNALYTAISAFSNKNGGSIFVGINNNNQAVGISLGKNTLENLANNIQRNTDPSIFPTIKVVQEKGKNIIIIKIEENEEKPVFFRDKSFIRVGKTNQRLSSSEIRRMVPDGHSGVYWDEKICENALIEDIDIEKLKWFLKESNNERNRDLDPELPIKEVLNKLDLIKDNKLTNAAILLFGKDPQRFFRQAEVQCARFKGTNPIDFADRKVFSGNIIDQRDKATDFVKDHIKLETTIIGTERIDKWEYPIEAIREAITNCICHRDYKLNSNIQVRIFNDRIGIWGCGPLPDHLTIKEIEKPHNSHPRNPLIAKRFFDIKFIEHWGTGIERIIQSCLDAGLPKPLFEIKSGDFVVTLKKYKITDEILKELNRRQKKAIDYLLEKGSITNKEYRTINPEISRRTALNDLRKMVDKKLISLEGSGSSSYYILVY</sequence>
<dbReference type="InterPro" id="IPR038461">
    <property type="entry name" value="Schlafen_AlbA_2_dom_sf"/>
</dbReference>
<dbReference type="Gene3D" id="3.30.950.30">
    <property type="entry name" value="Schlafen, AAA domain"/>
    <property type="match status" value="1"/>
</dbReference>
<reference evidence="3" key="1">
    <citation type="journal article" date="2022" name="Microbiol. Resour. Announc.">
        <title>Draft Genome Sequence of a Methanogenic Archaeon from West Spitsbergen Permafrost.</title>
        <authorList>
            <person name="Trubitsyn V."/>
            <person name="Rivkina E."/>
            <person name="Shcherbakova V."/>
        </authorList>
    </citation>
    <scope>NUCLEOTIDE SEQUENCE [LARGE SCALE GENOMIC DNA]</scope>
    <source>
        <strain evidence="3">VT</strain>
    </source>
</reference>
<dbReference type="InterPro" id="IPR001315">
    <property type="entry name" value="CARD"/>
</dbReference>
<dbReference type="PROSITE" id="PS50209">
    <property type="entry name" value="CARD"/>
    <property type="match status" value="1"/>
</dbReference>
<dbReference type="Proteomes" id="UP000825933">
    <property type="component" value="Unassembled WGS sequence"/>
</dbReference>
<gene>
    <name evidence="2" type="ORF">K8N75_08740</name>
</gene>
<dbReference type="Gene3D" id="1.10.10.10">
    <property type="entry name" value="Winged helix-like DNA-binding domain superfamily/Winged helix DNA-binding domain"/>
    <property type="match status" value="1"/>
</dbReference>
<organism evidence="2 3">
    <name type="scientific">Methanobacterium spitsbergense</name>
    <dbReference type="NCBI Taxonomy" id="2874285"/>
    <lineage>
        <taxon>Archaea</taxon>
        <taxon>Methanobacteriati</taxon>
        <taxon>Methanobacteriota</taxon>
        <taxon>Methanomada group</taxon>
        <taxon>Methanobacteria</taxon>
        <taxon>Methanobacteriales</taxon>
        <taxon>Methanobacteriaceae</taxon>
        <taxon>Methanobacterium</taxon>
    </lineage>
</organism>